<dbReference type="GO" id="GO:0071555">
    <property type="term" value="P:cell wall organization"/>
    <property type="evidence" value="ECO:0007669"/>
    <property type="project" value="UniProtKB-UniRule"/>
</dbReference>
<gene>
    <name evidence="10" type="ORF">NWE54_09305</name>
</gene>
<dbReference type="Pfam" id="PF03734">
    <property type="entry name" value="YkuD"/>
    <property type="match status" value="1"/>
</dbReference>
<dbReference type="SUPFAM" id="SSF47090">
    <property type="entry name" value="PGBD-like"/>
    <property type="match status" value="1"/>
</dbReference>
<feature type="active site" description="Proton donor/acceptor" evidence="7">
    <location>
        <position position="296"/>
    </location>
</feature>
<protein>
    <submittedName>
        <fullName evidence="10">L,D-transpeptidase</fullName>
    </submittedName>
</protein>
<evidence type="ECO:0000313" key="10">
    <source>
        <dbReference type="EMBL" id="UZF88955.1"/>
    </source>
</evidence>
<evidence type="ECO:0000256" key="4">
    <source>
        <dbReference type="ARBA" id="ARBA00022960"/>
    </source>
</evidence>
<feature type="signal peptide" evidence="8">
    <location>
        <begin position="1"/>
        <end position="34"/>
    </location>
</feature>
<evidence type="ECO:0000256" key="3">
    <source>
        <dbReference type="ARBA" id="ARBA00022679"/>
    </source>
</evidence>
<dbReference type="Gene3D" id="2.40.440.10">
    <property type="entry name" value="L,D-transpeptidase catalytic domain-like"/>
    <property type="match status" value="1"/>
</dbReference>
<keyword evidence="3" id="KW-0808">Transferase</keyword>
<keyword evidence="5 7" id="KW-0573">Peptidoglycan synthesis</keyword>
<evidence type="ECO:0000256" key="2">
    <source>
        <dbReference type="ARBA" id="ARBA00005992"/>
    </source>
</evidence>
<proteinExistence type="inferred from homology"/>
<organism evidence="10">
    <name type="scientific">Bosea sp. NBC_00436</name>
    <dbReference type="NCBI Taxonomy" id="2969620"/>
    <lineage>
        <taxon>Bacteria</taxon>
        <taxon>Pseudomonadati</taxon>
        <taxon>Pseudomonadota</taxon>
        <taxon>Alphaproteobacteria</taxon>
        <taxon>Hyphomicrobiales</taxon>
        <taxon>Boseaceae</taxon>
        <taxon>Bosea</taxon>
    </lineage>
</organism>
<evidence type="ECO:0000259" key="9">
    <source>
        <dbReference type="PROSITE" id="PS52029"/>
    </source>
</evidence>
<dbReference type="Gene3D" id="1.10.101.10">
    <property type="entry name" value="PGBD-like superfamily/PGBD"/>
    <property type="match status" value="1"/>
</dbReference>
<evidence type="ECO:0000256" key="1">
    <source>
        <dbReference type="ARBA" id="ARBA00004752"/>
    </source>
</evidence>
<dbReference type="EMBL" id="CP102774">
    <property type="protein sequence ID" value="UZF88955.1"/>
    <property type="molecule type" value="Genomic_DNA"/>
</dbReference>
<dbReference type="GO" id="GO:0016740">
    <property type="term" value="F:transferase activity"/>
    <property type="evidence" value="ECO:0007669"/>
    <property type="project" value="UniProtKB-KW"/>
</dbReference>
<accession>A0A9E8A7F7</accession>
<dbReference type="InterPro" id="IPR038063">
    <property type="entry name" value="Transpep_catalytic_dom"/>
</dbReference>
<dbReference type="PANTHER" id="PTHR30582">
    <property type="entry name" value="L,D-TRANSPEPTIDASE"/>
    <property type="match status" value="1"/>
</dbReference>
<comment type="similarity">
    <text evidence="2">Belongs to the YkuD family.</text>
</comment>
<dbReference type="CDD" id="cd16913">
    <property type="entry name" value="YkuD_like"/>
    <property type="match status" value="1"/>
</dbReference>
<dbReference type="SUPFAM" id="SSF141523">
    <property type="entry name" value="L,D-transpeptidase catalytic domain-like"/>
    <property type="match status" value="1"/>
</dbReference>
<feature type="domain" description="L,D-TPase catalytic" evidence="9">
    <location>
        <begin position="203"/>
        <end position="336"/>
    </location>
</feature>
<keyword evidence="8" id="KW-0732">Signal</keyword>
<evidence type="ECO:0000256" key="8">
    <source>
        <dbReference type="SAM" id="SignalP"/>
    </source>
</evidence>
<name>A0A9E8A7F7_9HYPH</name>
<sequence length="337" mass="37386">MVMSVSQATFELLKTFQAALVFGCVLLAPVAANALTADEVNQAGRPTATKSKVTRPIASIVKAQVLLARQGVSPGEIDGLDGDNYRKAIDHFRRRENLGTGEILDAATWQALKGDVSADIVSDYEVTKEDIKTRFVRRIPHDYARQARMKRLGYRNAQEMFAERFHMSEGLLRVLNPRTHYRKREETLHVVSVGRTAPSDEARTVEADKANGMVRALDATGKVIAIYPATIGSEDTPSPEGEYQVVRVVKNPTYHYDPVKNFQQGKNKRRLVLPRGPNNPVGTVWIELSKPTFGIHGTPEPSKISKASSHGCVRLTNWDAEELARIVRPGTTVRFVD</sequence>
<dbReference type="InterPro" id="IPR036365">
    <property type="entry name" value="PGBD-like_sf"/>
</dbReference>
<dbReference type="InterPro" id="IPR036366">
    <property type="entry name" value="PGBDSf"/>
</dbReference>
<comment type="pathway">
    <text evidence="1 7">Cell wall biogenesis; peptidoglycan biosynthesis.</text>
</comment>
<dbReference type="InterPro" id="IPR050979">
    <property type="entry name" value="LD-transpeptidase"/>
</dbReference>
<evidence type="ECO:0000256" key="7">
    <source>
        <dbReference type="PROSITE-ProRule" id="PRU01373"/>
    </source>
</evidence>
<dbReference type="AlphaFoldDB" id="A0A9E8A7F7"/>
<feature type="active site" description="Nucleophile" evidence="7">
    <location>
        <position position="312"/>
    </location>
</feature>
<dbReference type="InterPro" id="IPR005490">
    <property type="entry name" value="LD_TPept_cat_dom"/>
</dbReference>
<evidence type="ECO:0000256" key="6">
    <source>
        <dbReference type="ARBA" id="ARBA00023316"/>
    </source>
</evidence>
<keyword evidence="6 7" id="KW-0961">Cell wall biogenesis/degradation</keyword>
<reference evidence="10" key="1">
    <citation type="submission" date="2022-08" db="EMBL/GenBank/DDBJ databases">
        <title>Complete Genome Sequences of 2 Bosea sp. soil isolates.</title>
        <authorList>
            <person name="Alvarez Arevalo M."/>
            <person name="Sterndorff E.B."/>
            <person name="Faurdal D."/>
            <person name="Joergensen T.S."/>
            <person name="Weber T."/>
        </authorList>
    </citation>
    <scope>NUCLEOTIDE SEQUENCE</scope>
    <source>
        <strain evidence="10">NBC_00436</strain>
    </source>
</reference>
<dbReference type="GO" id="GO:0071972">
    <property type="term" value="F:peptidoglycan L,D-transpeptidase activity"/>
    <property type="evidence" value="ECO:0007669"/>
    <property type="project" value="TreeGrafter"/>
</dbReference>
<dbReference type="PROSITE" id="PS52029">
    <property type="entry name" value="LD_TPASE"/>
    <property type="match status" value="1"/>
</dbReference>
<dbReference type="GO" id="GO:0005576">
    <property type="term" value="C:extracellular region"/>
    <property type="evidence" value="ECO:0007669"/>
    <property type="project" value="TreeGrafter"/>
</dbReference>
<dbReference type="GO" id="GO:0008360">
    <property type="term" value="P:regulation of cell shape"/>
    <property type="evidence" value="ECO:0007669"/>
    <property type="project" value="UniProtKB-UniRule"/>
</dbReference>
<evidence type="ECO:0000256" key="5">
    <source>
        <dbReference type="ARBA" id="ARBA00022984"/>
    </source>
</evidence>
<dbReference type="GO" id="GO:0018104">
    <property type="term" value="P:peptidoglycan-protein cross-linking"/>
    <property type="evidence" value="ECO:0007669"/>
    <property type="project" value="TreeGrafter"/>
</dbReference>
<dbReference type="PANTHER" id="PTHR30582:SF30">
    <property type="entry name" value="BLR4375 PROTEIN"/>
    <property type="match status" value="1"/>
</dbReference>
<feature type="chain" id="PRO_5038956743" evidence="8">
    <location>
        <begin position="35"/>
        <end position="337"/>
    </location>
</feature>
<keyword evidence="4 7" id="KW-0133">Cell shape</keyword>